<dbReference type="AlphaFoldDB" id="A0A7Z7VXU1"/>
<dbReference type="Proteomes" id="UP000264146">
    <property type="component" value="Chromosome"/>
</dbReference>
<dbReference type="InterPro" id="IPR021176">
    <property type="entry name" value="Competence-induced_CoiA"/>
</dbReference>
<evidence type="ECO:0000313" key="7">
    <source>
        <dbReference type="Proteomes" id="UP000572988"/>
    </source>
</evidence>
<feature type="domain" description="Competence protein CoiA-like N-terminal" evidence="2">
    <location>
        <begin position="14"/>
        <end position="49"/>
    </location>
</feature>
<dbReference type="EMBL" id="POVK01000001">
    <property type="protein sequence ID" value="NHA32941.1"/>
    <property type="molecule type" value="Genomic_DNA"/>
</dbReference>
<dbReference type="RefSeq" id="WP_016424653.1">
    <property type="nucleotide sequence ID" value="NZ_CABKRV010000001.1"/>
</dbReference>
<proteinExistence type="predicted"/>
<dbReference type="EMBL" id="UHEF01000001">
    <property type="protein sequence ID" value="SUM89729.1"/>
    <property type="molecule type" value="Genomic_DNA"/>
</dbReference>
<dbReference type="GeneID" id="93790548"/>
<reference evidence="4 7" key="1">
    <citation type="submission" date="2018-01" db="EMBL/GenBank/DDBJ databases">
        <title>Complete genome sequence of Staphylococcus Scheliferi isolated from human.</title>
        <authorList>
            <person name="Abouelkhair M.A."/>
            <person name="Bemis D.A."/>
            <person name="Kania S.A."/>
        </authorList>
    </citation>
    <scope>NUCLEOTIDE SEQUENCE [LARGE SCALE GENOMIC DNA]</scope>
    <source>
        <strain evidence="4 7">ATCC 43808</strain>
    </source>
</reference>
<protein>
    <submittedName>
        <fullName evidence="4">Competence protein CoiA</fullName>
    </submittedName>
    <submittedName>
        <fullName evidence="5">Transcription factor</fullName>
    </submittedName>
</protein>
<evidence type="ECO:0000259" key="2">
    <source>
        <dbReference type="Pfam" id="PF25164"/>
    </source>
</evidence>
<dbReference type="EMBL" id="LR962863">
    <property type="protein sequence ID" value="CAD7360282.1"/>
    <property type="molecule type" value="Genomic_DNA"/>
</dbReference>
<gene>
    <name evidence="4" type="ORF">C1O36_00080</name>
    <name evidence="5" type="ORF">NCTC12218_01953</name>
</gene>
<keyword evidence="7" id="KW-1185">Reference proteome</keyword>
<evidence type="ECO:0000313" key="6">
    <source>
        <dbReference type="Proteomes" id="UP000264146"/>
    </source>
</evidence>
<dbReference type="Pfam" id="PF06054">
    <property type="entry name" value="CoiA_nuc"/>
    <property type="match status" value="1"/>
</dbReference>
<sequence length="321" mass="37200">MLTAYNEQLEQVFAQHASKQEQYFCPICKAAVILKQGTTKNAHFAHQSNLHSARQMKGESEQHHRCKSHLYLQLKESHADVKLEPYLKAINQIPDLIVGRWALEIQLSMISCKRMRQRTVGLTQLGYYVLWLTALPKIKQGRFILTQLHQQAILPESYSLFCINTETDSIYRISQLVPLTATQFYGEMTAIPVAQLCHYLSHQTPEEMIVRKLSTATILSYIRQCRQKNNVREPTISLLYQLQLTDEQVIKLTGFLFPEQIYIRTHPVLWQLWILKSIQSQVPSHALLAKNIKLRQFAVKEVNASKLINTIVARYIKFLNL</sequence>
<reference evidence="5" key="2">
    <citation type="submission" date="2018-06" db="EMBL/GenBank/DDBJ databases">
        <authorList>
            <consortium name="Pathogen Informatics"/>
            <person name="Doyle S."/>
        </authorList>
    </citation>
    <scope>NUCLEOTIDE SEQUENCE [LARGE SCALE GENOMIC DNA]</scope>
    <source>
        <strain evidence="5">NCTC12218</strain>
    </source>
</reference>
<dbReference type="InterPro" id="IPR057253">
    <property type="entry name" value="CoiA-like_N"/>
</dbReference>
<dbReference type="InterPro" id="IPR010330">
    <property type="entry name" value="CoiA_nuc"/>
</dbReference>
<dbReference type="Pfam" id="PF25164">
    <property type="entry name" value="CoiA_N"/>
    <property type="match status" value="1"/>
</dbReference>
<reference evidence="3 6" key="3">
    <citation type="submission" date="2020-11" db="EMBL/GenBank/DDBJ databases">
        <authorList>
            <consortium name="Pathogen Informatics"/>
        </authorList>
    </citation>
    <scope>NUCLEOTIDE SEQUENCE [LARGE SCALE GENOMIC DNA]</scope>
    <source>
        <strain evidence="3 6">NCTC12218</strain>
    </source>
</reference>
<accession>A0A7Z7VXU1</accession>
<name>A0A7Z7VXU1_STASC</name>
<dbReference type="PIRSF" id="PIRSF007487">
    <property type="entry name" value="Competence-induced_CoiA_bac"/>
    <property type="match status" value="1"/>
</dbReference>
<evidence type="ECO:0000313" key="4">
    <source>
        <dbReference type="EMBL" id="NHA32941.1"/>
    </source>
</evidence>
<feature type="domain" description="Competence protein CoiA nuclease-like" evidence="1">
    <location>
        <begin position="59"/>
        <end position="196"/>
    </location>
</feature>
<evidence type="ECO:0000259" key="1">
    <source>
        <dbReference type="Pfam" id="PF06054"/>
    </source>
</evidence>
<evidence type="ECO:0000313" key="3">
    <source>
        <dbReference type="EMBL" id="CAD7360282.1"/>
    </source>
</evidence>
<evidence type="ECO:0000313" key="5">
    <source>
        <dbReference type="EMBL" id="SUM89729.1"/>
    </source>
</evidence>
<organism evidence="5">
    <name type="scientific">Staphylococcus schleiferi</name>
    <dbReference type="NCBI Taxonomy" id="1295"/>
    <lineage>
        <taxon>Bacteria</taxon>
        <taxon>Bacillati</taxon>
        <taxon>Bacillota</taxon>
        <taxon>Bacilli</taxon>
        <taxon>Bacillales</taxon>
        <taxon>Staphylococcaceae</taxon>
        <taxon>Staphylococcus</taxon>
    </lineage>
</organism>
<dbReference type="Proteomes" id="UP000572988">
    <property type="component" value="Unassembled WGS sequence"/>
</dbReference>